<keyword evidence="11" id="KW-0675">Receptor</keyword>
<evidence type="ECO:0000256" key="13">
    <source>
        <dbReference type="ARBA" id="ARBA00023198"/>
    </source>
</evidence>
<keyword evidence="8" id="KW-0391">Immunity</keyword>
<evidence type="ECO:0000256" key="8">
    <source>
        <dbReference type="ARBA" id="ARBA00022859"/>
    </source>
</evidence>
<dbReference type="GO" id="GO:0006954">
    <property type="term" value="P:inflammatory response"/>
    <property type="evidence" value="ECO:0007669"/>
    <property type="project" value="UniProtKB-KW"/>
</dbReference>
<evidence type="ECO:0000256" key="12">
    <source>
        <dbReference type="ARBA" id="ARBA00023180"/>
    </source>
</evidence>
<dbReference type="GO" id="GO:0045087">
    <property type="term" value="P:innate immune response"/>
    <property type="evidence" value="ECO:0007669"/>
    <property type="project" value="UniProtKB-KW"/>
</dbReference>
<keyword evidence="5 14" id="KW-0812">Transmembrane</keyword>
<dbReference type="GO" id="GO:0038023">
    <property type="term" value="F:signaling receptor activity"/>
    <property type="evidence" value="ECO:0007669"/>
    <property type="project" value="TreeGrafter"/>
</dbReference>
<accession>A0A8C7FKR9</accession>
<evidence type="ECO:0000256" key="4">
    <source>
        <dbReference type="ARBA" id="ARBA00022614"/>
    </source>
</evidence>
<dbReference type="PROSITE" id="PS50104">
    <property type="entry name" value="TIR"/>
    <property type="match status" value="1"/>
</dbReference>
<feature type="transmembrane region" description="Helical" evidence="14">
    <location>
        <begin position="158"/>
        <end position="179"/>
    </location>
</feature>
<keyword evidence="17" id="KW-1185">Reference proteome</keyword>
<keyword evidence="3" id="KW-0399">Innate immunity</keyword>
<evidence type="ECO:0000256" key="3">
    <source>
        <dbReference type="ARBA" id="ARBA00022588"/>
    </source>
</evidence>
<evidence type="ECO:0000313" key="16">
    <source>
        <dbReference type="Ensembl" id="ENSOKIP00005029629.1"/>
    </source>
</evidence>
<dbReference type="GO" id="GO:0002224">
    <property type="term" value="P:toll-like receptor signaling pathway"/>
    <property type="evidence" value="ECO:0007669"/>
    <property type="project" value="TreeGrafter"/>
</dbReference>
<keyword evidence="6" id="KW-0732">Signal</keyword>
<dbReference type="FunFam" id="3.40.50.10140:FF:000001">
    <property type="entry name" value="Toll-like receptor 2"/>
    <property type="match status" value="1"/>
</dbReference>
<evidence type="ECO:0000256" key="1">
    <source>
        <dbReference type="ARBA" id="ARBA00004479"/>
    </source>
</evidence>
<keyword evidence="13" id="KW-0395">Inflammatory response</keyword>
<sequence length="353" mass="39975">MHMNISSMWYTLNIIIGSNSTPKPGVSLQLSATTVFFQDCWRPFFQSVVSLTAITERLLCGSHFAARYFTSLQYFGFNSVLSAEFVDMTDLNTLVEMRYLALMGVELYRQPGLATMFHNLTKLETLNLVTCRILSLEEEMSRDLHSLRYSAANCSLDVGFVLFLCTSLGLLLFMLVVLLHQLAREYLLAFCHIIRCWLEEAVRRPNLRGRYCYDAFVSYSGRDERWLVEQLLPGLEQRGHPFLRLCLHSRDFQLGKDIVDNITDSLYGSRYTVCVVSRNYLHSNWCSLELRLATLRLLVEQRDILILVFLEDIPPCPPPPGQAGQDQDLLGLAPGPGHAACLLGSSVDQTGPS</sequence>
<evidence type="ECO:0000256" key="5">
    <source>
        <dbReference type="ARBA" id="ARBA00022692"/>
    </source>
</evidence>
<dbReference type="SMART" id="SM00255">
    <property type="entry name" value="TIR"/>
    <property type="match status" value="1"/>
</dbReference>
<dbReference type="PANTHER" id="PTHR24365:SF522">
    <property type="entry name" value="LOW QUALITY PROTEIN: TOLL-LIKE RECEPTOR 13-RELATED"/>
    <property type="match status" value="1"/>
</dbReference>
<evidence type="ECO:0000313" key="17">
    <source>
        <dbReference type="Proteomes" id="UP000694557"/>
    </source>
</evidence>
<evidence type="ECO:0000256" key="7">
    <source>
        <dbReference type="ARBA" id="ARBA00022737"/>
    </source>
</evidence>
<evidence type="ECO:0000259" key="15">
    <source>
        <dbReference type="PROSITE" id="PS50104"/>
    </source>
</evidence>
<comment type="subcellular location">
    <subcellularLocation>
        <location evidence="1">Membrane</location>
        <topology evidence="1">Single-pass type I membrane protein</topology>
    </subcellularLocation>
</comment>
<evidence type="ECO:0000256" key="10">
    <source>
        <dbReference type="ARBA" id="ARBA00023136"/>
    </source>
</evidence>
<evidence type="ECO:0000256" key="14">
    <source>
        <dbReference type="SAM" id="Phobius"/>
    </source>
</evidence>
<dbReference type="GO" id="GO:0005886">
    <property type="term" value="C:plasma membrane"/>
    <property type="evidence" value="ECO:0007669"/>
    <property type="project" value="TreeGrafter"/>
</dbReference>
<dbReference type="Proteomes" id="UP000694557">
    <property type="component" value="Unassembled WGS sequence"/>
</dbReference>
<keyword evidence="10 14" id="KW-0472">Membrane</keyword>
<reference evidence="16" key="1">
    <citation type="submission" date="2025-08" db="UniProtKB">
        <authorList>
            <consortium name="Ensembl"/>
        </authorList>
    </citation>
    <scope>IDENTIFICATION</scope>
</reference>
<dbReference type="GeneTree" id="ENSGT00940000166466"/>
<name>A0A8C7FKR9_ONCKI</name>
<evidence type="ECO:0000256" key="6">
    <source>
        <dbReference type="ARBA" id="ARBA00022729"/>
    </source>
</evidence>
<dbReference type="Gene3D" id="3.40.50.10140">
    <property type="entry name" value="Toll/interleukin-1 receptor homology (TIR) domain"/>
    <property type="match status" value="1"/>
</dbReference>
<keyword evidence="9 14" id="KW-1133">Transmembrane helix</keyword>
<evidence type="ECO:0000256" key="2">
    <source>
        <dbReference type="ARBA" id="ARBA00009634"/>
    </source>
</evidence>
<keyword evidence="7" id="KW-0677">Repeat</keyword>
<dbReference type="PANTHER" id="PTHR24365">
    <property type="entry name" value="TOLL-LIKE RECEPTOR"/>
    <property type="match status" value="1"/>
</dbReference>
<dbReference type="InterPro" id="IPR000157">
    <property type="entry name" value="TIR_dom"/>
</dbReference>
<protein>
    <recommendedName>
        <fullName evidence="15">TIR domain-containing protein</fullName>
    </recommendedName>
</protein>
<reference evidence="16" key="2">
    <citation type="submission" date="2025-09" db="UniProtKB">
        <authorList>
            <consortium name="Ensembl"/>
        </authorList>
    </citation>
    <scope>IDENTIFICATION</scope>
</reference>
<dbReference type="AlphaFoldDB" id="A0A8C7FKR9"/>
<evidence type="ECO:0000256" key="9">
    <source>
        <dbReference type="ARBA" id="ARBA00022989"/>
    </source>
</evidence>
<keyword evidence="12" id="KW-0325">Glycoprotein</keyword>
<dbReference type="Ensembl" id="ENSOKIT00005031340.1">
    <property type="protein sequence ID" value="ENSOKIP00005029629.1"/>
    <property type="gene ID" value="ENSOKIG00005012797.1"/>
</dbReference>
<proteinExistence type="inferred from homology"/>
<dbReference type="Pfam" id="PF01582">
    <property type="entry name" value="TIR"/>
    <property type="match status" value="1"/>
</dbReference>
<feature type="domain" description="TIR" evidence="15">
    <location>
        <begin position="211"/>
        <end position="353"/>
    </location>
</feature>
<evidence type="ECO:0000256" key="11">
    <source>
        <dbReference type="ARBA" id="ARBA00023170"/>
    </source>
</evidence>
<comment type="similarity">
    <text evidence="2">Belongs to the Toll-like receptor family.</text>
</comment>
<dbReference type="SUPFAM" id="SSF52200">
    <property type="entry name" value="Toll/Interleukin receptor TIR domain"/>
    <property type="match status" value="1"/>
</dbReference>
<keyword evidence="4" id="KW-0433">Leucine-rich repeat</keyword>
<dbReference type="InterPro" id="IPR035897">
    <property type="entry name" value="Toll_tir_struct_dom_sf"/>
</dbReference>
<organism evidence="16 17">
    <name type="scientific">Oncorhynchus kisutch</name>
    <name type="common">Coho salmon</name>
    <name type="synonym">Salmo kisutch</name>
    <dbReference type="NCBI Taxonomy" id="8019"/>
    <lineage>
        <taxon>Eukaryota</taxon>
        <taxon>Metazoa</taxon>
        <taxon>Chordata</taxon>
        <taxon>Craniata</taxon>
        <taxon>Vertebrata</taxon>
        <taxon>Euteleostomi</taxon>
        <taxon>Actinopterygii</taxon>
        <taxon>Neopterygii</taxon>
        <taxon>Teleostei</taxon>
        <taxon>Protacanthopterygii</taxon>
        <taxon>Salmoniformes</taxon>
        <taxon>Salmonidae</taxon>
        <taxon>Salmoninae</taxon>
        <taxon>Oncorhynchus</taxon>
    </lineage>
</organism>